<dbReference type="AlphaFoldDB" id="A0A7G6X6Q4"/>
<protein>
    <submittedName>
        <fullName evidence="1">Uncharacterized protein</fullName>
    </submittedName>
</protein>
<evidence type="ECO:0000313" key="1">
    <source>
        <dbReference type="EMBL" id="QNE21919.1"/>
    </source>
</evidence>
<keyword evidence="2" id="KW-1185">Reference proteome</keyword>
<sequence>MDALYAASDASHRARGWEVRRGTFGGRRYRPDVAAWLESQRRLERFGSTPGPVLVVRDEAADVFDAMRWTQDDLTPVLRAAIELGRRADIVPASWATLPADRVICDGQEAA</sequence>
<evidence type="ECO:0000313" key="2">
    <source>
        <dbReference type="Proteomes" id="UP000515563"/>
    </source>
</evidence>
<accession>A0A7G6X6Q4</accession>
<reference evidence="1 2" key="2">
    <citation type="journal article" date="2020" name="Microbiol. Resour. Announc.">
        <title>Antarctic desert soil bacteria exhibit high novel natural product potential, evaluated through long-read genome sequencing and comparative genomics.</title>
        <authorList>
            <person name="Benaud N."/>
            <person name="Edwards R.J."/>
            <person name="Amos T.G."/>
            <person name="D'Agostino P.M."/>
            <person name="Gutierrez-Chavez C."/>
            <person name="Montgomery K."/>
            <person name="Nicetic I."/>
            <person name="Ferrari B.C."/>
        </authorList>
    </citation>
    <scope>NUCLEOTIDE SEQUENCE [LARGE SCALE GENOMIC DNA]</scope>
    <source>
        <strain evidence="1 2">SPB151</strain>
    </source>
</reference>
<dbReference type="KEGG" id="kqi:F1D05_33405"/>
<name>A0A7G6X6Q4_9ACTN</name>
<gene>
    <name evidence="1" type="ORF">F1D05_33405</name>
</gene>
<dbReference type="Proteomes" id="UP000515563">
    <property type="component" value="Chromosome"/>
</dbReference>
<reference evidence="2" key="1">
    <citation type="submission" date="2019-09" db="EMBL/GenBank/DDBJ databases">
        <title>Antimicrobial potential of Antarctic Bacteria.</title>
        <authorList>
            <person name="Benaud N."/>
            <person name="Edwards R.J."/>
            <person name="Ferrari B.C."/>
        </authorList>
    </citation>
    <scope>NUCLEOTIDE SEQUENCE [LARGE SCALE GENOMIC DNA]</scope>
    <source>
        <strain evidence="2">SPB151</strain>
    </source>
</reference>
<organism evidence="1 2">
    <name type="scientific">Kribbella qitaiheensis</name>
    <dbReference type="NCBI Taxonomy" id="1544730"/>
    <lineage>
        <taxon>Bacteria</taxon>
        <taxon>Bacillati</taxon>
        <taxon>Actinomycetota</taxon>
        <taxon>Actinomycetes</taxon>
        <taxon>Propionibacteriales</taxon>
        <taxon>Kribbellaceae</taxon>
        <taxon>Kribbella</taxon>
    </lineage>
</organism>
<dbReference type="RefSeq" id="WP_185444326.1">
    <property type="nucleotide sequence ID" value="NZ_CP043661.1"/>
</dbReference>
<proteinExistence type="predicted"/>
<dbReference type="EMBL" id="CP043661">
    <property type="protein sequence ID" value="QNE21919.1"/>
    <property type="molecule type" value="Genomic_DNA"/>
</dbReference>